<dbReference type="EMBL" id="CAUYUJ010018445">
    <property type="protein sequence ID" value="CAK0883645.1"/>
    <property type="molecule type" value="Genomic_DNA"/>
</dbReference>
<proteinExistence type="predicted"/>
<sequence length="716" mass="81566">MPKARTYTVCASCGGWVYDWKLQRSGGWCDKCNDFINPVLQHSKDKEKPPWRKDGNPTLTPEQELDAIIQKFEAQQGGYKVQVDLQALRDFKGQVVEAIPKKPKREVPQSLALKQAVNKKEQAQKELDTATSAVLLAQKRMERALLAQDEAAARMEEAEFEHAKVLDEYYTRTKPSPLVVPPDPNKEWKAPEVDEAIFEDLEEYQPEERDKLLKFKADMQALAELVNNAYAQYKQSDNLAKPAKEMRNAHLEFLNEPGNDMDVFMMCETHLAAAKIKDVTMAVATDGWKLMATAAMSTGRSTTGTSGGECIAIRSHVAATGYDDLRRKMDKEGYCDPFVGFSAATVHLKGGNVVLVSGYLLPKDGFGGANQARIAAMSAFVKSLTDPWVIMADWNIPYGKMQEKQKRHDRLDTEYKNALNEMIEGDHEDTEDVPYFIPLDLWQNTVKYTHTHFELTEEIKMMDDYLTYDSRETWDAEHHLTKEYGQWITRVEKATLVASRIDETQHDAYMGRAAGLGVRQVRARPTPGRAHLKYAAAEHWSICTTLLTRYLALRRRDSDPRQQRQCAKQFTEEIRVLKELNQDEVFGKNIADDEKKAVYETAPAVKTMGVQDLEEYTHKVERHATIAHARGITIQRQEFVKRAKQIWAKAPGALHRHVKEKVADPDTVMSHKSEFWAGIWTDPVDTRQQLQELLHQLAKEATEEELPDLTVESIDR</sequence>
<dbReference type="Gene3D" id="3.60.10.10">
    <property type="entry name" value="Endonuclease/exonuclease/phosphatase"/>
    <property type="match status" value="1"/>
</dbReference>
<dbReference type="SUPFAM" id="SSF56219">
    <property type="entry name" value="DNase I-like"/>
    <property type="match status" value="1"/>
</dbReference>
<name>A0ABN9WFI0_9DINO</name>
<evidence type="ECO:0000313" key="2">
    <source>
        <dbReference type="EMBL" id="CAK0883645.1"/>
    </source>
</evidence>
<feature type="coiled-coil region" evidence="1">
    <location>
        <begin position="113"/>
        <end position="140"/>
    </location>
</feature>
<dbReference type="Proteomes" id="UP001189429">
    <property type="component" value="Unassembled WGS sequence"/>
</dbReference>
<reference evidence="2" key="1">
    <citation type="submission" date="2023-10" db="EMBL/GenBank/DDBJ databases">
        <authorList>
            <person name="Chen Y."/>
            <person name="Shah S."/>
            <person name="Dougan E. K."/>
            <person name="Thang M."/>
            <person name="Chan C."/>
        </authorList>
    </citation>
    <scope>NUCLEOTIDE SEQUENCE [LARGE SCALE GENOMIC DNA]</scope>
</reference>
<protein>
    <submittedName>
        <fullName evidence="2">Uncharacterized protein</fullName>
    </submittedName>
</protein>
<evidence type="ECO:0000313" key="3">
    <source>
        <dbReference type="Proteomes" id="UP001189429"/>
    </source>
</evidence>
<evidence type="ECO:0000256" key="1">
    <source>
        <dbReference type="SAM" id="Coils"/>
    </source>
</evidence>
<gene>
    <name evidence="2" type="ORF">PCOR1329_LOCUS65811</name>
</gene>
<keyword evidence="3" id="KW-1185">Reference proteome</keyword>
<accession>A0ABN9WFI0</accession>
<dbReference type="InterPro" id="IPR036691">
    <property type="entry name" value="Endo/exonu/phosph_ase_sf"/>
</dbReference>
<organism evidence="2 3">
    <name type="scientific">Prorocentrum cordatum</name>
    <dbReference type="NCBI Taxonomy" id="2364126"/>
    <lineage>
        <taxon>Eukaryota</taxon>
        <taxon>Sar</taxon>
        <taxon>Alveolata</taxon>
        <taxon>Dinophyceae</taxon>
        <taxon>Prorocentrales</taxon>
        <taxon>Prorocentraceae</taxon>
        <taxon>Prorocentrum</taxon>
    </lineage>
</organism>
<keyword evidence="1" id="KW-0175">Coiled coil</keyword>
<feature type="non-terminal residue" evidence="2">
    <location>
        <position position="716"/>
    </location>
</feature>
<comment type="caution">
    <text evidence="2">The sequence shown here is derived from an EMBL/GenBank/DDBJ whole genome shotgun (WGS) entry which is preliminary data.</text>
</comment>